<dbReference type="Pfam" id="PF13354">
    <property type="entry name" value="Beta-lactamase2"/>
    <property type="match status" value="1"/>
</dbReference>
<organism evidence="3 5">
    <name type="scientific">Blautia obeum</name>
    <dbReference type="NCBI Taxonomy" id="40520"/>
    <lineage>
        <taxon>Bacteria</taxon>
        <taxon>Bacillati</taxon>
        <taxon>Bacillota</taxon>
        <taxon>Clostridia</taxon>
        <taxon>Lachnospirales</taxon>
        <taxon>Lachnospiraceae</taxon>
        <taxon>Blautia</taxon>
    </lineage>
</organism>
<evidence type="ECO:0000313" key="4">
    <source>
        <dbReference type="Proteomes" id="UP000095645"/>
    </source>
</evidence>
<dbReference type="Gene3D" id="3.40.710.10">
    <property type="entry name" value="DD-peptidase/beta-lactamase superfamily"/>
    <property type="match status" value="1"/>
</dbReference>
<dbReference type="RefSeq" id="WP_055057210.1">
    <property type="nucleotide sequence ID" value="NZ_CYZP01000001.1"/>
</dbReference>
<gene>
    <name evidence="2" type="ORF">ERS852476_00043</name>
    <name evidence="3" type="ORF">ERS852569_01780</name>
</gene>
<evidence type="ECO:0000313" key="5">
    <source>
        <dbReference type="Proteomes" id="UP000095762"/>
    </source>
</evidence>
<accession>A0A174T8Q2</accession>
<evidence type="ECO:0000259" key="1">
    <source>
        <dbReference type="Pfam" id="PF13354"/>
    </source>
</evidence>
<dbReference type="Proteomes" id="UP000095645">
    <property type="component" value="Unassembled WGS sequence"/>
</dbReference>
<dbReference type="GO" id="GO:0008800">
    <property type="term" value="F:beta-lactamase activity"/>
    <property type="evidence" value="ECO:0007669"/>
    <property type="project" value="InterPro"/>
</dbReference>
<dbReference type="AlphaFoldDB" id="A0A174T8Q2"/>
<dbReference type="EMBL" id="CYZP01000001">
    <property type="protein sequence ID" value="CUN41829.1"/>
    <property type="molecule type" value="Genomic_DNA"/>
</dbReference>
<protein>
    <recommendedName>
        <fullName evidence="1">Beta-lactamase class A catalytic domain-containing protein</fullName>
    </recommendedName>
</protein>
<name>A0A174T8Q2_9FIRM</name>
<dbReference type="EMBL" id="CZBP01000012">
    <property type="protein sequence ID" value="CUQ06162.1"/>
    <property type="molecule type" value="Genomic_DNA"/>
</dbReference>
<evidence type="ECO:0000313" key="3">
    <source>
        <dbReference type="EMBL" id="CUQ06162.1"/>
    </source>
</evidence>
<evidence type="ECO:0000313" key="2">
    <source>
        <dbReference type="EMBL" id="CUN41829.1"/>
    </source>
</evidence>
<dbReference type="InterPro" id="IPR012338">
    <property type="entry name" value="Beta-lactam/transpept-like"/>
</dbReference>
<dbReference type="InterPro" id="IPR045155">
    <property type="entry name" value="Beta-lactam_cat"/>
</dbReference>
<proteinExistence type="predicted"/>
<sequence>MRKNRQTAKYHIKSYIIAGSLAGAISMALVLPVPVMAAQQSLASVTGQAQIQPMGDGSGKYMMKSDGFYCLDVNGAGSTQAEIHYFQDYEIDGTVFDGYYYHDTDGKFKACSPHMEHLKGVAVFGDKTDEEADTQNAQEAEKFDGYYFVNNLGRLSAAPQVRYIDNLAIDGITLNGYYYFDENGRLVTEPGIHSLEMDCYEMNFDGSYYFGGTNGALLQKSTVTDDGFIVDDTGKIVNMDDLGMDNLKPQLEKMLSGYQGTWSVYVKDLNEEKEILINDTSLYSASLIKAFVMAKTYEDMEQVKADEAKKLNTADTKTVDVKLNDLLWNMITVSDNESCNELVKLQTDSLDFKKGAEDINKYLEKEGYTETSVQHTLHPAASAQESLGGRNMTSVKDCGTLLEKIYKGECVSKEASEEMLNLLSNQENTWKIPQGLPDGIKSANKTGETDQDQHDIAIVYGEKTTYILCVMSENCPESTAVTNIQNISKIVYNYLNL</sequence>
<dbReference type="GO" id="GO:0046677">
    <property type="term" value="P:response to antibiotic"/>
    <property type="evidence" value="ECO:0007669"/>
    <property type="project" value="InterPro"/>
</dbReference>
<dbReference type="GO" id="GO:0030655">
    <property type="term" value="P:beta-lactam antibiotic catabolic process"/>
    <property type="evidence" value="ECO:0007669"/>
    <property type="project" value="InterPro"/>
</dbReference>
<dbReference type="Proteomes" id="UP000095762">
    <property type="component" value="Unassembled WGS sequence"/>
</dbReference>
<dbReference type="PANTHER" id="PTHR35333:SF3">
    <property type="entry name" value="BETA-LACTAMASE-TYPE TRANSPEPTIDASE FOLD CONTAINING PROTEIN"/>
    <property type="match status" value="1"/>
</dbReference>
<feature type="domain" description="Beta-lactamase class A catalytic" evidence="1">
    <location>
        <begin position="263"/>
        <end position="471"/>
    </location>
</feature>
<dbReference type="PANTHER" id="PTHR35333">
    <property type="entry name" value="BETA-LACTAMASE"/>
    <property type="match status" value="1"/>
</dbReference>
<reference evidence="4 5" key="1">
    <citation type="submission" date="2015-09" db="EMBL/GenBank/DDBJ databases">
        <authorList>
            <consortium name="Pathogen Informatics"/>
        </authorList>
    </citation>
    <scope>NUCLEOTIDE SEQUENCE [LARGE SCALE GENOMIC DNA]</scope>
    <source>
        <strain evidence="2 4">2789STDY5834861</strain>
        <strain evidence="3 5">2789STDY5834957</strain>
    </source>
</reference>
<dbReference type="SUPFAM" id="SSF56601">
    <property type="entry name" value="beta-lactamase/transpeptidase-like"/>
    <property type="match status" value="1"/>
</dbReference>
<dbReference type="InterPro" id="IPR000871">
    <property type="entry name" value="Beta-lactam_class-A"/>
</dbReference>